<keyword evidence="2" id="KW-1185">Reference proteome</keyword>
<name>B0CW79_LACBS</name>
<dbReference type="HOGENOM" id="CLU_1816116_0_0_1"/>
<sequence length="142" mass="16603">MAMQLYIILSLCPSFVVNNFLNLQHFKGSAACQIYGRAPVGDQVSRDNMANRNILDYVPFINREEQPISQYPFTWVEFNQNHICITYLQQKDTALNLTDEVIHYFGSKEELRSFYPSIIKGCIHQDGEPTFWWDEGEIEEEE</sequence>
<dbReference type="KEGG" id="lbc:LACBIDRAFT_322417"/>
<dbReference type="Proteomes" id="UP000001194">
    <property type="component" value="Unassembled WGS sequence"/>
</dbReference>
<protein>
    <submittedName>
        <fullName evidence="1">Predicted protein</fullName>
    </submittedName>
</protein>
<evidence type="ECO:0000313" key="1">
    <source>
        <dbReference type="EMBL" id="EDR13459.1"/>
    </source>
</evidence>
<evidence type="ECO:0000313" key="2">
    <source>
        <dbReference type="Proteomes" id="UP000001194"/>
    </source>
</evidence>
<dbReference type="AlphaFoldDB" id="B0CW79"/>
<reference evidence="1 2" key="1">
    <citation type="journal article" date="2008" name="Nature">
        <title>The genome of Laccaria bicolor provides insights into mycorrhizal symbiosis.</title>
        <authorList>
            <person name="Martin F."/>
            <person name="Aerts A."/>
            <person name="Ahren D."/>
            <person name="Brun A."/>
            <person name="Danchin E.G.J."/>
            <person name="Duchaussoy F."/>
            <person name="Gibon J."/>
            <person name="Kohler A."/>
            <person name="Lindquist E."/>
            <person name="Pereda V."/>
            <person name="Salamov A."/>
            <person name="Shapiro H.J."/>
            <person name="Wuyts J."/>
            <person name="Blaudez D."/>
            <person name="Buee M."/>
            <person name="Brokstein P."/>
            <person name="Canbaeck B."/>
            <person name="Cohen D."/>
            <person name="Courty P.E."/>
            <person name="Coutinho P.M."/>
            <person name="Delaruelle C."/>
            <person name="Detter J.C."/>
            <person name="Deveau A."/>
            <person name="DiFazio S."/>
            <person name="Duplessis S."/>
            <person name="Fraissinet-Tachet L."/>
            <person name="Lucic E."/>
            <person name="Frey-Klett P."/>
            <person name="Fourrey C."/>
            <person name="Feussner I."/>
            <person name="Gay G."/>
            <person name="Grimwood J."/>
            <person name="Hoegger P.J."/>
            <person name="Jain P."/>
            <person name="Kilaru S."/>
            <person name="Labbe J."/>
            <person name="Lin Y.C."/>
            <person name="Legue V."/>
            <person name="Le Tacon F."/>
            <person name="Marmeisse R."/>
            <person name="Melayah D."/>
            <person name="Montanini B."/>
            <person name="Muratet M."/>
            <person name="Nehls U."/>
            <person name="Niculita-Hirzel H."/>
            <person name="Oudot-Le Secq M.P."/>
            <person name="Peter M."/>
            <person name="Quesneville H."/>
            <person name="Rajashekar B."/>
            <person name="Reich M."/>
            <person name="Rouhier N."/>
            <person name="Schmutz J."/>
            <person name="Yin T."/>
            <person name="Chalot M."/>
            <person name="Henrissat B."/>
            <person name="Kuees U."/>
            <person name="Lucas S."/>
            <person name="Van de Peer Y."/>
            <person name="Podila G.K."/>
            <person name="Polle A."/>
            <person name="Pukkila P.J."/>
            <person name="Richardson P.M."/>
            <person name="Rouze P."/>
            <person name="Sanders I.R."/>
            <person name="Stajich J.E."/>
            <person name="Tunlid A."/>
            <person name="Tuskan G."/>
            <person name="Grigoriev I.V."/>
        </authorList>
    </citation>
    <scope>NUCLEOTIDE SEQUENCE [LARGE SCALE GENOMIC DNA]</scope>
    <source>
        <strain evidence="2">S238N-H82 / ATCC MYA-4686</strain>
    </source>
</reference>
<dbReference type="GeneID" id="6071508"/>
<dbReference type="InParanoid" id="B0CW79"/>
<dbReference type="RefSeq" id="XP_001875957.1">
    <property type="nucleotide sequence ID" value="XM_001875922.1"/>
</dbReference>
<gene>
    <name evidence="1" type="ORF">LACBIDRAFT_322417</name>
</gene>
<proteinExistence type="predicted"/>
<accession>B0CW79</accession>
<organism evidence="2">
    <name type="scientific">Laccaria bicolor (strain S238N-H82 / ATCC MYA-4686)</name>
    <name type="common">Bicoloured deceiver</name>
    <name type="synonym">Laccaria laccata var. bicolor</name>
    <dbReference type="NCBI Taxonomy" id="486041"/>
    <lineage>
        <taxon>Eukaryota</taxon>
        <taxon>Fungi</taxon>
        <taxon>Dikarya</taxon>
        <taxon>Basidiomycota</taxon>
        <taxon>Agaricomycotina</taxon>
        <taxon>Agaricomycetes</taxon>
        <taxon>Agaricomycetidae</taxon>
        <taxon>Agaricales</taxon>
        <taxon>Agaricineae</taxon>
        <taxon>Hydnangiaceae</taxon>
        <taxon>Laccaria</taxon>
    </lineage>
</organism>
<dbReference type="EMBL" id="DS547093">
    <property type="protein sequence ID" value="EDR13459.1"/>
    <property type="molecule type" value="Genomic_DNA"/>
</dbReference>